<accession>A0A485PH73</accession>
<evidence type="ECO:0000313" key="3">
    <source>
        <dbReference type="EMBL" id="VFV43704.1"/>
    </source>
</evidence>
<dbReference type="EMBL" id="CAAGRJ010034397">
    <property type="protein sequence ID" value="VFV43704.1"/>
    <property type="molecule type" value="Genomic_DNA"/>
</dbReference>
<sequence length="82" mass="8762">FGGKPILPCSSLIIGLLGTCSVLAPTFQVYCILRFIMAMSLGTILVLEGIPTKAQLKIMTVLSLSMSNGQILLAALAYVFRE</sequence>
<keyword evidence="2" id="KW-1133">Transmembrane helix</keyword>
<proteinExistence type="predicted"/>
<name>A0A485PH73_LYNPA</name>
<evidence type="ECO:0000256" key="1">
    <source>
        <dbReference type="ARBA" id="ARBA00004141"/>
    </source>
</evidence>
<keyword evidence="2" id="KW-0472">Membrane</keyword>
<dbReference type="SUPFAM" id="SSF103473">
    <property type="entry name" value="MFS general substrate transporter"/>
    <property type="match status" value="1"/>
</dbReference>
<keyword evidence="2" id="KW-0812">Transmembrane</keyword>
<feature type="non-terminal residue" evidence="3">
    <location>
        <position position="1"/>
    </location>
</feature>
<feature type="transmembrane region" description="Helical" evidence="2">
    <location>
        <begin position="59"/>
        <end position="80"/>
    </location>
</feature>
<protein>
    <recommendedName>
        <fullName evidence="5">Major facilitator superfamily (MFS) profile domain-containing protein</fullName>
    </recommendedName>
</protein>
<evidence type="ECO:0000256" key="2">
    <source>
        <dbReference type="SAM" id="Phobius"/>
    </source>
</evidence>
<keyword evidence="4" id="KW-1185">Reference proteome</keyword>
<comment type="subcellular location">
    <subcellularLocation>
        <location evidence="1">Membrane</location>
        <topology evidence="1">Multi-pass membrane protein</topology>
    </subcellularLocation>
</comment>
<evidence type="ECO:0000313" key="4">
    <source>
        <dbReference type="Proteomes" id="UP000386466"/>
    </source>
</evidence>
<dbReference type="Gene3D" id="1.20.1250.20">
    <property type="entry name" value="MFS general substrate transporter like domains"/>
    <property type="match status" value="1"/>
</dbReference>
<dbReference type="AlphaFoldDB" id="A0A485PH73"/>
<dbReference type="Proteomes" id="UP000386466">
    <property type="component" value="Unassembled WGS sequence"/>
</dbReference>
<reference evidence="3 4" key="1">
    <citation type="submission" date="2019-01" db="EMBL/GenBank/DDBJ databases">
        <authorList>
            <person name="Alioto T."/>
            <person name="Alioto T."/>
        </authorList>
    </citation>
    <scope>NUCLEOTIDE SEQUENCE [LARGE SCALE GENOMIC DNA]</scope>
</reference>
<gene>
    <name evidence="3" type="ORF">LYPA_23C015581</name>
</gene>
<dbReference type="GO" id="GO:0016020">
    <property type="term" value="C:membrane"/>
    <property type="evidence" value="ECO:0007669"/>
    <property type="project" value="UniProtKB-SubCell"/>
</dbReference>
<evidence type="ECO:0008006" key="5">
    <source>
        <dbReference type="Google" id="ProtNLM"/>
    </source>
</evidence>
<organism evidence="3 4">
    <name type="scientific">Lynx pardinus</name>
    <name type="common">Iberian lynx</name>
    <name type="synonym">Felis pardina</name>
    <dbReference type="NCBI Taxonomy" id="191816"/>
    <lineage>
        <taxon>Eukaryota</taxon>
        <taxon>Metazoa</taxon>
        <taxon>Chordata</taxon>
        <taxon>Craniata</taxon>
        <taxon>Vertebrata</taxon>
        <taxon>Euteleostomi</taxon>
        <taxon>Mammalia</taxon>
        <taxon>Eutheria</taxon>
        <taxon>Laurasiatheria</taxon>
        <taxon>Carnivora</taxon>
        <taxon>Feliformia</taxon>
        <taxon>Felidae</taxon>
        <taxon>Felinae</taxon>
        <taxon>Lynx</taxon>
    </lineage>
</organism>
<dbReference type="InterPro" id="IPR036259">
    <property type="entry name" value="MFS_trans_sf"/>
</dbReference>